<feature type="region of interest" description="Disordered" evidence="1">
    <location>
        <begin position="93"/>
        <end position="122"/>
    </location>
</feature>
<proteinExistence type="predicted"/>
<feature type="region of interest" description="Disordered" evidence="1">
    <location>
        <begin position="144"/>
        <end position="175"/>
    </location>
</feature>
<reference evidence="2" key="1">
    <citation type="submission" date="2021-03" db="EMBL/GenBank/DDBJ databases">
        <title>Human Oral Microbial Genomes.</title>
        <authorList>
            <person name="Johnston C.D."/>
            <person name="Chen T."/>
            <person name="Dewhirst F.E."/>
        </authorList>
    </citation>
    <scope>NUCLEOTIDE SEQUENCE</scope>
    <source>
        <strain evidence="2">F0714</strain>
    </source>
</reference>
<name>A0AB37HVL9_9ACTN</name>
<evidence type="ECO:0000313" key="3">
    <source>
        <dbReference type="Proteomes" id="UP000677180"/>
    </source>
</evidence>
<dbReference type="AlphaFoldDB" id="A0AB37HVL9"/>
<organism evidence="2 3">
    <name type="scientific">Arachnia propionica</name>
    <dbReference type="NCBI Taxonomy" id="1750"/>
    <lineage>
        <taxon>Bacteria</taxon>
        <taxon>Bacillati</taxon>
        <taxon>Actinomycetota</taxon>
        <taxon>Actinomycetes</taxon>
        <taxon>Propionibacteriales</taxon>
        <taxon>Propionibacteriaceae</taxon>
        <taxon>Arachnia</taxon>
    </lineage>
</organism>
<accession>A0AB37HVL9</accession>
<protein>
    <recommendedName>
        <fullName evidence="4">Integrase catalytic domain-containing protein</fullName>
    </recommendedName>
</protein>
<dbReference type="EMBL" id="CP072385">
    <property type="protein sequence ID" value="QUC10895.1"/>
    <property type="molecule type" value="Genomic_DNA"/>
</dbReference>
<dbReference type="Proteomes" id="UP000677180">
    <property type="component" value="Chromosome"/>
</dbReference>
<evidence type="ECO:0000256" key="1">
    <source>
        <dbReference type="SAM" id="MobiDB-lite"/>
    </source>
</evidence>
<sequence length="175" mass="20316">MPHTIICLLLEVSLAWFYKWRDRALVGPAVARGLHVLGIDAVHQPGWREDETKRVIFHADRGATYTANSFTKLCRQFGIRQSMGTGGAVLRQRRLGGVHQQREKRREREESPEQEVLSRHEFENTRQAQAVVLDRHYRSYNHKRRHSTIDVMSPSNYENTTTSDQETAHRKPSTI</sequence>
<dbReference type="InterPro" id="IPR050900">
    <property type="entry name" value="Transposase_IS3/IS150/IS904"/>
</dbReference>
<dbReference type="SUPFAM" id="SSF53098">
    <property type="entry name" value="Ribonuclease H-like"/>
    <property type="match status" value="1"/>
</dbReference>
<dbReference type="RefSeq" id="WP_041696097.1">
    <property type="nucleotide sequence ID" value="NZ_CAUVFS010000008.1"/>
</dbReference>
<evidence type="ECO:0000313" key="2">
    <source>
        <dbReference type="EMBL" id="QUC10895.1"/>
    </source>
</evidence>
<dbReference type="InterPro" id="IPR012337">
    <property type="entry name" value="RNaseH-like_sf"/>
</dbReference>
<dbReference type="GO" id="GO:0015074">
    <property type="term" value="P:DNA integration"/>
    <property type="evidence" value="ECO:0007669"/>
    <property type="project" value="InterPro"/>
</dbReference>
<dbReference type="PANTHER" id="PTHR46889">
    <property type="entry name" value="TRANSPOSASE INSF FOR INSERTION SEQUENCE IS3B-RELATED"/>
    <property type="match status" value="1"/>
</dbReference>
<feature type="compositionally biased region" description="Polar residues" evidence="1">
    <location>
        <begin position="153"/>
        <end position="165"/>
    </location>
</feature>
<feature type="compositionally biased region" description="Basic and acidic residues" evidence="1">
    <location>
        <begin position="100"/>
        <end position="122"/>
    </location>
</feature>
<gene>
    <name evidence="2" type="ORF">J5A53_14215</name>
</gene>
<evidence type="ECO:0008006" key="4">
    <source>
        <dbReference type="Google" id="ProtNLM"/>
    </source>
</evidence>
<dbReference type="PANTHER" id="PTHR46889:SF4">
    <property type="entry name" value="TRANSPOSASE INSO FOR INSERTION SEQUENCE ELEMENT IS911B-RELATED"/>
    <property type="match status" value="1"/>
</dbReference>